<dbReference type="InterPro" id="IPR050109">
    <property type="entry name" value="HTH-type_TetR-like_transc_reg"/>
</dbReference>
<dbReference type="RefSeq" id="WP_162289782.1">
    <property type="nucleotide sequence ID" value="NZ_JAAFAN010000029.1"/>
</dbReference>
<keyword evidence="2 4" id="KW-0238">DNA-binding</keyword>
<organism evidence="6 7">
    <name type="scientific">Cellulosimicrobium composti</name>
    <dbReference type="NCBI Taxonomy" id="2672572"/>
    <lineage>
        <taxon>Bacteria</taxon>
        <taxon>Bacillati</taxon>
        <taxon>Actinomycetota</taxon>
        <taxon>Actinomycetes</taxon>
        <taxon>Micrococcales</taxon>
        <taxon>Promicromonosporaceae</taxon>
        <taxon>Cellulosimicrobium</taxon>
    </lineage>
</organism>
<dbReference type="PANTHER" id="PTHR30055:SF148">
    <property type="entry name" value="TETR-FAMILY TRANSCRIPTIONAL REGULATOR"/>
    <property type="match status" value="1"/>
</dbReference>
<dbReference type="Pfam" id="PF00440">
    <property type="entry name" value="TetR_N"/>
    <property type="match status" value="1"/>
</dbReference>
<evidence type="ECO:0000256" key="3">
    <source>
        <dbReference type="ARBA" id="ARBA00023163"/>
    </source>
</evidence>
<dbReference type="InterPro" id="IPR036271">
    <property type="entry name" value="Tet_transcr_reg_TetR-rel_C_sf"/>
</dbReference>
<feature type="DNA-binding region" description="H-T-H motif" evidence="4">
    <location>
        <begin position="40"/>
        <end position="59"/>
    </location>
</feature>
<feature type="domain" description="HTH tetR-type" evidence="5">
    <location>
        <begin position="17"/>
        <end position="77"/>
    </location>
</feature>
<accession>A0ABX0BB61</accession>
<evidence type="ECO:0000256" key="2">
    <source>
        <dbReference type="ARBA" id="ARBA00023125"/>
    </source>
</evidence>
<evidence type="ECO:0000256" key="4">
    <source>
        <dbReference type="PROSITE-ProRule" id="PRU00335"/>
    </source>
</evidence>
<evidence type="ECO:0000259" key="5">
    <source>
        <dbReference type="PROSITE" id="PS50977"/>
    </source>
</evidence>
<dbReference type="EMBL" id="JAAFAN010000029">
    <property type="protein sequence ID" value="NDO89817.1"/>
    <property type="molecule type" value="Genomic_DNA"/>
</dbReference>
<gene>
    <name evidence="6" type="ORF">GYH36_10110</name>
</gene>
<dbReference type="InterPro" id="IPR009057">
    <property type="entry name" value="Homeodomain-like_sf"/>
</dbReference>
<dbReference type="InterPro" id="IPR011075">
    <property type="entry name" value="TetR_C"/>
</dbReference>
<keyword evidence="1" id="KW-0805">Transcription regulation</keyword>
<evidence type="ECO:0000313" key="7">
    <source>
        <dbReference type="Proteomes" id="UP000471672"/>
    </source>
</evidence>
<dbReference type="PROSITE" id="PS50977">
    <property type="entry name" value="HTH_TETR_2"/>
    <property type="match status" value="1"/>
</dbReference>
<dbReference type="Gene3D" id="1.10.357.10">
    <property type="entry name" value="Tetracycline Repressor, domain 2"/>
    <property type="match status" value="1"/>
</dbReference>
<protein>
    <submittedName>
        <fullName evidence="6">TetR/AcrR family transcriptional regulator</fullName>
    </submittedName>
</protein>
<dbReference type="Proteomes" id="UP000471672">
    <property type="component" value="Unassembled WGS sequence"/>
</dbReference>
<sequence length="201" mass="22122">MSPTDHSRPVPQRRRGAQLEEALLDAAWDELLDVGYEALTYDAVAERARTSRAVLYRRWPTKRDLAVAAVSRVLAAQPSPTPDTGTLRGDVIALLHAANDARARVAVQLAARLDGPQEGGLTLADLRDTLSRRSDDHVRTILGRARDRGEIPTADLPRRVRTVAFHLLGYHVLMTRRAATAEEIAEVVDEVFLPLVRGRGA</sequence>
<keyword evidence="7" id="KW-1185">Reference proteome</keyword>
<comment type="caution">
    <text evidence="6">The sequence shown here is derived from an EMBL/GenBank/DDBJ whole genome shotgun (WGS) entry which is preliminary data.</text>
</comment>
<dbReference type="SUPFAM" id="SSF46689">
    <property type="entry name" value="Homeodomain-like"/>
    <property type="match status" value="1"/>
</dbReference>
<reference evidence="6 7" key="1">
    <citation type="journal article" date="2021" name="Arch. Microbiol.">
        <title>Cellulosimicrobium fucosivorans sp. nov., isolated from San Elijo Lagoon, contains a fucose metabolic pathway linked to carotenoid production.</title>
        <authorList>
            <person name="Aviles F.A."/>
            <person name="Kyndt J.A."/>
        </authorList>
    </citation>
    <scope>NUCLEOTIDE SEQUENCE [LARGE SCALE GENOMIC DNA]</scope>
    <source>
        <strain evidence="6 7">SE3</strain>
    </source>
</reference>
<keyword evidence="3" id="KW-0804">Transcription</keyword>
<evidence type="ECO:0000313" key="6">
    <source>
        <dbReference type="EMBL" id="NDO89817.1"/>
    </source>
</evidence>
<name>A0ABX0BB61_9MICO</name>
<dbReference type="Gene3D" id="1.10.10.60">
    <property type="entry name" value="Homeodomain-like"/>
    <property type="match status" value="1"/>
</dbReference>
<dbReference type="SUPFAM" id="SSF48498">
    <property type="entry name" value="Tetracyclin repressor-like, C-terminal domain"/>
    <property type="match status" value="1"/>
</dbReference>
<evidence type="ECO:0000256" key="1">
    <source>
        <dbReference type="ARBA" id="ARBA00023015"/>
    </source>
</evidence>
<dbReference type="InterPro" id="IPR001647">
    <property type="entry name" value="HTH_TetR"/>
</dbReference>
<dbReference type="PANTHER" id="PTHR30055">
    <property type="entry name" value="HTH-TYPE TRANSCRIPTIONAL REGULATOR RUTR"/>
    <property type="match status" value="1"/>
</dbReference>
<dbReference type="Pfam" id="PF16859">
    <property type="entry name" value="TetR_C_11"/>
    <property type="match status" value="1"/>
</dbReference>
<proteinExistence type="predicted"/>